<organism evidence="2 3">
    <name type="scientific">Mycoplasmopsis gallopavonis</name>
    <dbReference type="NCBI Taxonomy" id="76629"/>
    <lineage>
        <taxon>Bacteria</taxon>
        <taxon>Bacillati</taxon>
        <taxon>Mycoplasmatota</taxon>
        <taxon>Mycoplasmoidales</taxon>
        <taxon>Metamycoplasmataceae</taxon>
        <taxon>Mycoplasmopsis</taxon>
    </lineage>
</organism>
<evidence type="ECO:0000256" key="1">
    <source>
        <dbReference type="SAM" id="Phobius"/>
    </source>
</evidence>
<geneLocation type="plasmid" evidence="2 3">
    <name>2</name>
</geneLocation>
<evidence type="ECO:0000313" key="3">
    <source>
        <dbReference type="Proteomes" id="UP000289862"/>
    </source>
</evidence>
<keyword evidence="1" id="KW-0472">Membrane</keyword>
<dbReference type="Proteomes" id="UP000289862">
    <property type="component" value="Plasmid 2"/>
</dbReference>
<keyword evidence="1" id="KW-0812">Transmembrane</keyword>
<evidence type="ECO:0000313" key="2">
    <source>
        <dbReference type="EMBL" id="VEU73147.1"/>
    </source>
</evidence>
<accession>A0A449B096</accession>
<feature type="transmembrane region" description="Helical" evidence="1">
    <location>
        <begin position="63"/>
        <end position="87"/>
    </location>
</feature>
<keyword evidence="1" id="KW-1133">Transmembrane helix</keyword>
<proteinExistence type="predicted"/>
<dbReference type="AlphaFoldDB" id="A0A449B096"/>
<sequence length="91" mass="11088">MFFWNWYKNRKRKNKLPKASAPLVSLNWKIDKEQQRLIEHIVEEQKILVDEARIQELKKYRRTYISAISAIILILISCLSLVGYYFYQTFF</sequence>
<gene>
    <name evidence="2" type="ORF">NCTC10186_00635</name>
</gene>
<dbReference type="RefSeq" id="WP_119571897.1">
    <property type="nucleotide sequence ID" value="NZ_LR215032.1"/>
</dbReference>
<name>A0A449B096_9BACT</name>
<dbReference type="KEGG" id="mgal:NCTC10186_00635"/>
<keyword evidence="3" id="KW-1185">Reference proteome</keyword>
<dbReference type="EMBL" id="LR215032">
    <property type="protein sequence ID" value="VEU73147.1"/>
    <property type="molecule type" value="Genomic_DNA"/>
</dbReference>
<protein>
    <submittedName>
        <fullName evidence="2">Uncharacterized protein</fullName>
    </submittedName>
</protein>
<reference evidence="2 3" key="1">
    <citation type="submission" date="2019-01" db="EMBL/GenBank/DDBJ databases">
        <authorList>
            <consortium name="Pathogen Informatics"/>
        </authorList>
    </citation>
    <scope>NUCLEOTIDE SEQUENCE [LARGE SCALE GENOMIC DNA]</scope>
    <source>
        <strain evidence="2 3">NCTC10186</strain>
        <plasmid evidence="3">2</plasmid>
    </source>
</reference>
<keyword evidence="2" id="KW-0614">Plasmid</keyword>